<evidence type="ECO:0000259" key="12">
    <source>
        <dbReference type="Pfam" id="PF00534"/>
    </source>
</evidence>
<dbReference type="FunFam" id="3.40.50.11720:FF:000001">
    <property type="entry name" value="3-deoxy-D-manno-octulosonic acid transferase"/>
    <property type="match status" value="1"/>
</dbReference>
<comment type="function">
    <text evidence="11">Involved in lipopolysaccharide (LPS) biosynthesis. Catalyzes the transfer of 3-deoxy-D-manno-octulosonate (Kdo) residue(s) from CMP-Kdo to lipid IV(A), the tetraacyldisaccharide-1,4'-bisphosphate precursor of lipid A.</text>
</comment>
<comment type="catalytic activity">
    <reaction evidence="8 11">
        <text>lipid IVA (E. coli) + CMP-3-deoxy-beta-D-manno-octulosonate = alpha-Kdo-(2-&gt;6)-lipid IVA (E. coli) + CMP + H(+)</text>
        <dbReference type="Rhea" id="RHEA:28066"/>
        <dbReference type="ChEBI" id="CHEBI:15378"/>
        <dbReference type="ChEBI" id="CHEBI:58603"/>
        <dbReference type="ChEBI" id="CHEBI:60364"/>
        <dbReference type="ChEBI" id="CHEBI:60377"/>
        <dbReference type="ChEBI" id="CHEBI:85987"/>
        <dbReference type="EC" id="2.4.99.12"/>
    </reaction>
</comment>
<evidence type="ECO:0000256" key="6">
    <source>
        <dbReference type="ARBA" id="ARBA00022679"/>
    </source>
</evidence>
<dbReference type="InterPro" id="IPR001296">
    <property type="entry name" value="Glyco_trans_1"/>
</dbReference>
<dbReference type="HOGENOM" id="CLU_036146_2_0_6"/>
<evidence type="ECO:0000313" key="14">
    <source>
        <dbReference type="EMBL" id="CCK77661.1"/>
    </source>
</evidence>
<dbReference type="PANTHER" id="PTHR42755:SF1">
    <property type="entry name" value="3-DEOXY-D-MANNO-OCTULOSONIC ACID TRANSFERASE, MITOCHONDRIAL-RELATED"/>
    <property type="match status" value="1"/>
</dbReference>
<proteinExistence type="inferred from homology"/>
<dbReference type="PANTHER" id="PTHR42755">
    <property type="entry name" value="3-DEOXY-MANNO-OCTULOSONATE CYTIDYLYLTRANSFERASE"/>
    <property type="match status" value="1"/>
</dbReference>
<dbReference type="GO" id="GO:0030313">
    <property type="term" value="C:cell envelope"/>
    <property type="evidence" value="ECO:0007669"/>
    <property type="project" value="UniProtKB-SubCell"/>
</dbReference>
<keyword evidence="11" id="KW-0448">Lipopolysaccharide biosynthesis</keyword>
<dbReference type="EC" id="2.4.99.12" evidence="3 11"/>
<feature type="domain" description="Glycosyl transferase family 1" evidence="12">
    <location>
        <begin position="266"/>
        <end position="409"/>
    </location>
</feature>
<comment type="subcellular location">
    <subcellularLocation>
        <location evidence="1">Cell envelope</location>
    </subcellularLocation>
    <subcellularLocation>
        <location evidence="11">Cell membrane</location>
    </subcellularLocation>
</comment>
<gene>
    <name evidence="14" type="primary">kdtA</name>
    <name evidence="14" type="ORF">OLEAN_C34850</name>
</gene>
<dbReference type="EMBL" id="FO203512">
    <property type="protein sequence ID" value="CCK77661.1"/>
    <property type="molecule type" value="Genomic_DNA"/>
</dbReference>
<dbReference type="Proteomes" id="UP000032749">
    <property type="component" value="Chromosome"/>
</dbReference>
<feature type="domain" description="3-deoxy-D-manno-octulosonic-acid transferase N-terminal" evidence="13">
    <location>
        <begin position="33"/>
        <end position="216"/>
    </location>
</feature>
<feature type="site" description="Transition state stabilizer" evidence="10">
    <location>
        <position position="135"/>
    </location>
</feature>
<dbReference type="GO" id="GO:0009244">
    <property type="term" value="P:lipopolysaccharide core region biosynthetic process"/>
    <property type="evidence" value="ECO:0007669"/>
    <property type="project" value="UniProtKB-UniRule"/>
</dbReference>
<feature type="transmembrane region" description="Helical" evidence="11">
    <location>
        <begin position="6"/>
        <end position="23"/>
    </location>
</feature>
<evidence type="ECO:0000259" key="13">
    <source>
        <dbReference type="Pfam" id="PF04413"/>
    </source>
</evidence>
<keyword evidence="6 11" id="KW-0808">Transferase</keyword>
<dbReference type="OrthoDB" id="9789797at2"/>
<evidence type="ECO:0000256" key="5">
    <source>
        <dbReference type="ARBA" id="ARBA00022519"/>
    </source>
</evidence>
<keyword evidence="5" id="KW-0997">Cell inner membrane</keyword>
<feature type="active site" description="Proton acceptor" evidence="9">
    <location>
        <position position="60"/>
    </location>
</feature>
<keyword evidence="11" id="KW-1133">Transmembrane helix</keyword>
<dbReference type="Gene3D" id="3.40.50.11720">
    <property type="entry name" value="3-Deoxy-D-manno-octulosonic-acid transferase, N-terminal domain"/>
    <property type="match status" value="1"/>
</dbReference>
<reference evidence="14 15" key="1">
    <citation type="journal article" date="2013" name="Nat. Commun.">
        <title>Genome sequence and functional genomic analysis of the oil-degrading bacterium Oleispira antarctica.</title>
        <authorList>
            <person name="Kube M."/>
            <person name="Chernikova T.N."/>
            <person name="Al-Ramahi Y."/>
            <person name="Beloqui A."/>
            <person name="Lopez-Cortez N."/>
            <person name="Guazzaroni M.E."/>
            <person name="Heipieper H.J."/>
            <person name="Klages S."/>
            <person name="Kotsyurbenko O.R."/>
            <person name="Langer I."/>
            <person name="Nechitaylo T.Y."/>
            <person name="Lunsdorf H."/>
            <person name="Fernandez M."/>
            <person name="Juarez S."/>
            <person name="Ciordia S."/>
            <person name="Singer A."/>
            <person name="Kagan O."/>
            <person name="Egorova O."/>
            <person name="Petit P.A."/>
            <person name="Stogios P."/>
            <person name="Kim Y."/>
            <person name="Tchigvintsev A."/>
            <person name="Flick R."/>
            <person name="Denaro R."/>
            <person name="Genovese M."/>
            <person name="Albar J.P."/>
            <person name="Reva O.N."/>
            <person name="Martinez-Gomariz M."/>
            <person name="Tran H."/>
            <person name="Ferrer M."/>
            <person name="Savchenko A."/>
            <person name="Yakunin A.F."/>
            <person name="Yakimov M.M."/>
            <person name="Golyshina O.V."/>
            <person name="Reinhardt R."/>
            <person name="Golyshin P.N."/>
        </authorList>
    </citation>
    <scope>NUCLEOTIDE SEQUENCE [LARGE SCALE GENOMIC DNA]</scope>
</reference>
<evidence type="ECO:0000256" key="10">
    <source>
        <dbReference type="PIRSR" id="PIRSR639901-2"/>
    </source>
</evidence>
<comment type="pathway">
    <text evidence="2 11">Bacterial outer membrane biogenesis; LPS core biosynthesis.</text>
</comment>
<sequence length="431" mass="47896">MARFFYNLVFTLAIPIILLRMWLRGGSNPGYRQRWTERFAMFTFNGKANGLLIHSVSVGETLAAEPLVRSLQAAHPDLTLTITTTTPTGSDQVLRLYAGDLAAGRIVHLYLPYDLPWLMNRFIKKIQPSICIIMETELWPNIIRSCNKQQVPVILANARLSEKSAKGYAKFPKLTRPMLQGLDLVAAQHRNDAERFIALGIDDRKVDVTGSIKFDISVPKQSLAEGQALKVQWGESRPVMVLASSHEGEDDLILASYQQLLADFPDLLLTIVPRHPERFDEVAALVLDRRLNLVRRSESLEKGNLQPSAMTQVYLADTMGEMLLLLASADVAIIGGSFIEHGGHNPLEACALSKAVVMGMSDYNFAAIAQQLINQGAMQQTSGEQLTTCLRQLLERPELRMDMGTQGQRVVADNQGAVARLTTLVTEQLYR</sequence>
<dbReference type="GO" id="GO:0005886">
    <property type="term" value="C:plasma membrane"/>
    <property type="evidence" value="ECO:0007669"/>
    <property type="project" value="UniProtKB-SubCell"/>
</dbReference>
<keyword evidence="11" id="KW-0812">Transmembrane</keyword>
<dbReference type="Pfam" id="PF04413">
    <property type="entry name" value="Glycos_transf_N"/>
    <property type="match status" value="1"/>
</dbReference>
<evidence type="ECO:0000256" key="11">
    <source>
        <dbReference type="RuleBase" id="RU365103"/>
    </source>
</evidence>
<dbReference type="InterPro" id="IPR039901">
    <property type="entry name" value="Kdotransferase"/>
</dbReference>
<dbReference type="Pfam" id="PF00534">
    <property type="entry name" value="Glycos_transf_1"/>
    <property type="match status" value="1"/>
</dbReference>
<comment type="similarity">
    <text evidence="11">Belongs to the glycosyltransferase group 1 family.</text>
</comment>
<dbReference type="STRING" id="698738.OLEAN_C34850"/>
<dbReference type="AlphaFoldDB" id="R4YR21"/>
<keyword evidence="11" id="KW-1003">Cell membrane</keyword>
<dbReference type="NCBIfam" id="NF004388">
    <property type="entry name" value="PRK05749.1-4"/>
    <property type="match status" value="1"/>
</dbReference>
<dbReference type="SUPFAM" id="SSF53756">
    <property type="entry name" value="UDP-Glycosyltransferase/glycogen phosphorylase"/>
    <property type="match status" value="1"/>
</dbReference>
<dbReference type="PATRIC" id="fig|698738.3.peg.3627"/>
<name>R4YR21_OLEAN</name>
<accession>R4YR21</accession>
<evidence type="ECO:0000256" key="8">
    <source>
        <dbReference type="ARBA" id="ARBA00049183"/>
    </source>
</evidence>
<organism evidence="14 15">
    <name type="scientific">Oleispira antarctica RB-8</name>
    <dbReference type="NCBI Taxonomy" id="698738"/>
    <lineage>
        <taxon>Bacteria</taxon>
        <taxon>Pseudomonadati</taxon>
        <taxon>Pseudomonadota</taxon>
        <taxon>Gammaproteobacteria</taxon>
        <taxon>Oceanospirillales</taxon>
        <taxon>Oceanospirillaceae</taxon>
        <taxon>Oleispira</taxon>
    </lineage>
</organism>
<evidence type="ECO:0000256" key="1">
    <source>
        <dbReference type="ARBA" id="ARBA00004196"/>
    </source>
</evidence>
<feature type="site" description="Transition state stabilizer" evidence="10">
    <location>
        <position position="213"/>
    </location>
</feature>
<evidence type="ECO:0000256" key="4">
    <source>
        <dbReference type="ARBA" id="ARBA00019077"/>
    </source>
</evidence>
<evidence type="ECO:0000256" key="9">
    <source>
        <dbReference type="PIRSR" id="PIRSR639901-1"/>
    </source>
</evidence>
<keyword evidence="11" id="KW-0472">Membrane</keyword>
<evidence type="ECO:0000256" key="2">
    <source>
        <dbReference type="ARBA" id="ARBA00004713"/>
    </source>
</evidence>
<dbReference type="GO" id="GO:0043842">
    <property type="term" value="F:Kdo transferase activity"/>
    <property type="evidence" value="ECO:0007669"/>
    <property type="project" value="UniProtKB-EC"/>
</dbReference>
<dbReference type="InterPro" id="IPR007507">
    <property type="entry name" value="Glycos_transf_N"/>
</dbReference>
<dbReference type="UniPathway" id="UPA00958"/>
<protein>
    <recommendedName>
        <fullName evidence="4 11">3-deoxy-D-manno-octulosonic acid transferase</fullName>
        <shortName evidence="11">Kdo transferase</shortName>
        <ecNumber evidence="3 11">2.4.99.12</ecNumber>
    </recommendedName>
    <alternativeName>
        <fullName evidence="7 11">Lipid IV(A) 3-deoxy-D-manno-octulosonic acid transferase</fullName>
    </alternativeName>
</protein>
<dbReference type="KEGG" id="oai:OLEAN_C34850"/>
<dbReference type="Gene3D" id="3.40.50.2000">
    <property type="entry name" value="Glycogen Phosphorylase B"/>
    <property type="match status" value="1"/>
</dbReference>
<keyword evidence="14" id="KW-0328">Glycosyltransferase</keyword>
<dbReference type="InterPro" id="IPR038107">
    <property type="entry name" value="Glycos_transf_N_sf"/>
</dbReference>
<evidence type="ECO:0000256" key="3">
    <source>
        <dbReference type="ARBA" id="ARBA00012621"/>
    </source>
</evidence>
<evidence type="ECO:0000313" key="15">
    <source>
        <dbReference type="Proteomes" id="UP000032749"/>
    </source>
</evidence>
<evidence type="ECO:0000256" key="7">
    <source>
        <dbReference type="ARBA" id="ARBA00031445"/>
    </source>
</evidence>
<dbReference type="GO" id="GO:0009245">
    <property type="term" value="P:lipid A biosynthetic process"/>
    <property type="evidence" value="ECO:0007669"/>
    <property type="project" value="TreeGrafter"/>
</dbReference>
<keyword evidence="15" id="KW-1185">Reference proteome</keyword>